<proteinExistence type="predicted"/>
<protein>
    <submittedName>
        <fullName evidence="1">Uncharacterized protein</fullName>
    </submittedName>
</protein>
<reference evidence="1 2" key="1">
    <citation type="submission" date="2020-04" db="EMBL/GenBank/DDBJ databases">
        <authorList>
            <person name="De Canck E."/>
        </authorList>
    </citation>
    <scope>NUCLEOTIDE SEQUENCE [LARGE SCALE GENOMIC DNA]</scope>
    <source>
        <strain evidence="1 2">LMG 24238</strain>
    </source>
</reference>
<dbReference type="EMBL" id="CADIKC010000024">
    <property type="protein sequence ID" value="CAB3745565.1"/>
    <property type="molecule type" value="Genomic_DNA"/>
</dbReference>
<keyword evidence="2" id="KW-1185">Reference proteome</keyword>
<sequence length="201" mass="22345">MQLELFSGLECPETLMPSITSAAQFLSELNSYLGTVRGLAEGTRRKYGRFVQRFLDEWCGNRVTVRRIGKTCQPNTSARTCVANFEARSVDDRRAAALSCCQAFLVCQLHWRCMGASAHPTMITKAVNYSIYLRDVVLVILIVGSCGTGQLHQAQALGHVPHGKVTMSSTWLRRGFSAHRAIHKPSAPTNYTPRHLPNYFG</sequence>
<name>A0A6J5CX91_9BURK</name>
<evidence type="ECO:0000313" key="1">
    <source>
        <dbReference type="EMBL" id="CAB3745565.1"/>
    </source>
</evidence>
<dbReference type="Proteomes" id="UP000494255">
    <property type="component" value="Unassembled WGS sequence"/>
</dbReference>
<organism evidence="1 2">
    <name type="scientific">Paraburkholderia sediminicola</name>
    <dbReference type="NCBI Taxonomy" id="458836"/>
    <lineage>
        <taxon>Bacteria</taxon>
        <taxon>Pseudomonadati</taxon>
        <taxon>Pseudomonadota</taxon>
        <taxon>Betaproteobacteria</taxon>
        <taxon>Burkholderiales</taxon>
        <taxon>Burkholderiaceae</taxon>
        <taxon>Paraburkholderia</taxon>
    </lineage>
</organism>
<accession>A0A6J5CX91</accession>
<gene>
    <name evidence="1" type="ORF">LMG24238_07692</name>
</gene>
<evidence type="ECO:0000313" key="2">
    <source>
        <dbReference type="Proteomes" id="UP000494255"/>
    </source>
</evidence>
<dbReference type="AlphaFoldDB" id="A0A6J5CX91"/>